<sequence length="359" mass="38306">MKGQTAVELVVILAVSLLILFVILSLSAQYLGELSSSKSMAEARNGVDDLAAAAKQVYYQGEGAKQQVFVKIPEGTDAQKSGITNRTISLNVLGSDVVARTDFEIKGRIPTTPGGYSVWVNAKRGYVLIGTMSLSAEPGSLFVHFFSKNQSQSSQQSVVFKNDGESEMAAELNMEFPSGDVNVTFSNPSDTNFQLQPGESKEVLLDFNVAEGAFGSYGGMLYANSSNGDELAVNIIVDVTSQICTTPSCPSAGMNCTPHYVVIETFNDSTYTNFKEIFDSSEYVTIGGSGWTPSSQITVDIKDPGGASVAGYPKLVTADQDGIFSEQWDTAGAITGTYTVHANDSTKKRSYAFDITACT</sequence>
<dbReference type="Proteomes" id="UP000510821">
    <property type="component" value="Chromosome"/>
</dbReference>
<gene>
    <name evidence="1" type="ORF">Sv326_0580</name>
</gene>
<dbReference type="AlphaFoldDB" id="A0A7D6BGS3"/>
<accession>A0A7D6BGS3</accession>
<dbReference type="EMBL" id="CP058998">
    <property type="protein sequence ID" value="QLJ52755.1"/>
    <property type="molecule type" value="Genomic_DNA"/>
</dbReference>
<name>A0A7D6BGS3_FERL1</name>
<evidence type="ECO:0000313" key="2">
    <source>
        <dbReference type="Proteomes" id="UP000510821"/>
    </source>
</evidence>
<reference evidence="2" key="1">
    <citation type="submission" date="2020-07" db="EMBL/GenBank/DDBJ databases">
        <title>Metabolic diversity and evolutionary history of the archaeal phylum ###Micrarchaeota### uncovered from a freshwater lake metagenome.</title>
        <authorList>
            <person name="Kadnikov V.V."/>
            <person name="Savvichev A.S."/>
            <person name="Mardanov A.V."/>
            <person name="Beletsky A.V."/>
            <person name="Chupakov A.V."/>
            <person name="Kokryatskaya N.M."/>
            <person name="Pimenov N.V."/>
            <person name="Ravin N.V."/>
        </authorList>
    </citation>
    <scope>NUCLEOTIDE SEQUENCE [LARGE SCALE GENOMIC DNA]</scope>
</reference>
<protein>
    <submittedName>
        <fullName evidence="1">Uncharacterized protein</fullName>
    </submittedName>
</protein>
<proteinExistence type="predicted"/>
<organism evidence="1 2">
    <name type="scientific">Fermentimicrarchaeum limneticum</name>
    <dbReference type="NCBI Taxonomy" id="2795018"/>
    <lineage>
        <taxon>Archaea</taxon>
        <taxon>Candidatus Micrarchaeota</taxon>
        <taxon>Candidatus Fermentimicrarchaeales</taxon>
        <taxon>Candidatus Fermentimicrarchaeaceae</taxon>
        <taxon>Candidatus Fermentimicrarchaeum</taxon>
    </lineage>
</organism>
<dbReference type="KEGG" id="flt:Sv326_0580"/>
<evidence type="ECO:0000313" key="1">
    <source>
        <dbReference type="EMBL" id="QLJ52755.1"/>
    </source>
</evidence>